<sequence>MARFAVVLLFSLMAVGQTHAASITNTDSAAVVIVLSEGGHKMQLVLDAGASETFCQSGCFITAPDGDRIGLDGGETIDIIKGSAVVK</sequence>
<keyword evidence="1" id="KW-0732">Signal</keyword>
<evidence type="ECO:0000256" key="1">
    <source>
        <dbReference type="SAM" id="SignalP"/>
    </source>
</evidence>
<dbReference type="Proteomes" id="UP000068164">
    <property type="component" value="Unassembled WGS sequence"/>
</dbReference>
<dbReference type="OrthoDB" id="8279992at2"/>
<comment type="caution">
    <text evidence="2">The sequence shown here is derived from an EMBL/GenBank/DDBJ whole genome shotgun (WGS) entry which is preliminary data.</text>
</comment>
<feature type="signal peptide" evidence="1">
    <location>
        <begin position="1"/>
        <end position="20"/>
    </location>
</feature>
<evidence type="ECO:0000313" key="2">
    <source>
        <dbReference type="EMBL" id="KWV50771.1"/>
    </source>
</evidence>
<dbReference type="AlphaFoldDB" id="A0A109JKQ1"/>
<evidence type="ECO:0000313" key="3">
    <source>
        <dbReference type="Proteomes" id="UP000068164"/>
    </source>
</evidence>
<dbReference type="RefSeq" id="WP_025660726.1">
    <property type="nucleotide sequence ID" value="NZ_LNCD01000083.1"/>
</dbReference>
<gene>
    <name evidence="2" type="ORF">AS026_08370</name>
</gene>
<proteinExistence type="predicted"/>
<name>A0A109JKQ1_9HYPH</name>
<organism evidence="2 3">
    <name type="scientific">Rhizobium altiplani</name>
    <dbReference type="NCBI Taxonomy" id="1864509"/>
    <lineage>
        <taxon>Bacteria</taxon>
        <taxon>Pseudomonadati</taxon>
        <taxon>Pseudomonadota</taxon>
        <taxon>Alphaproteobacteria</taxon>
        <taxon>Hyphomicrobiales</taxon>
        <taxon>Rhizobiaceae</taxon>
        <taxon>Rhizobium/Agrobacterium group</taxon>
        <taxon>Rhizobium</taxon>
    </lineage>
</organism>
<keyword evidence="3" id="KW-1185">Reference proteome</keyword>
<reference evidence="2 3" key="1">
    <citation type="submission" date="2015-11" db="EMBL/GenBank/DDBJ databases">
        <title>Draft Genome Sequence of the Strain BR 10423 (Rhizobium sp.) isolated from nodules of Mimosa pudica.</title>
        <authorList>
            <person name="Barauna A.C."/>
            <person name="Zilli J.E."/>
            <person name="Simoes-Araujo J.L."/>
            <person name="Reis V.M."/>
            <person name="James E.K."/>
            <person name="Reis F.B.Jr."/>
            <person name="Rouws L.F."/>
            <person name="Passos S.R."/>
            <person name="Gois S.R."/>
        </authorList>
    </citation>
    <scope>NUCLEOTIDE SEQUENCE [LARGE SCALE GENOMIC DNA]</scope>
    <source>
        <strain evidence="2 3">BR10423</strain>
    </source>
</reference>
<protein>
    <submittedName>
        <fullName evidence="2">Uncharacterized protein</fullName>
    </submittedName>
</protein>
<feature type="chain" id="PRO_5007136908" evidence="1">
    <location>
        <begin position="21"/>
        <end position="87"/>
    </location>
</feature>
<dbReference type="EMBL" id="LNCD01000083">
    <property type="protein sequence ID" value="KWV50771.1"/>
    <property type="molecule type" value="Genomic_DNA"/>
</dbReference>
<accession>A0A109JKQ1</accession>